<evidence type="ECO:0000256" key="3">
    <source>
        <dbReference type="SAM" id="MobiDB-lite"/>
    </source>
</evidence>
<feature type="domain" description="Chorein N-terminal" evidence="4">
    <location>
        <begin position="7"/>
        <end position="762"/>
    </location>
</feature>
<proteinExistence type="inferred from homology"/>
<reference evidence="5 6" key="1">
    <citation type="submission" date="2019-01" db="EMBL/GenBank/DDBJ databases">
        <authorList>
            <person name="Ferrante I. M."/>
        </authorList>
    </citation>
    <scope>NUCLEOTIDE SEQUENCE [LARGE SCALE GENOMIC DNA]</scope>
    <source>
        <strain evidence="5 6">B856</strain>
    </source>
</reference>
<keyword evidence="6" id="KW-1185">Reference proteome</keyword>
<dbReference type="InterPro" id="IPR026847">
    <property type="entry name" value="VPS13"/>
</dbReference>
<dbReference type="Proteomes" id="UP000291116">
    <property type="component" value="Unassembled WGS sequence"/>
</dbReference>
<organism evidence="5 6">
    <name type="scientific">Pseudo-nitzschia multistriata</name>
    <dbReference type="NCBI Taxonomy" id="183589"/>
    <lineage>
        <taxon>Eukaryota</taxon>
        <taxon>Sar</taxon>
        <taxon>Stramenopiles</taxon>
        <taxon>Ochrophyta</taxon>
        <taxon>Bacillariophyta</taxon>
        <taxon>Bacillariophyceae</taxon>
        <taxon>Bacillariophycidae</taxon>
        <taxon>Bacillariales</taxon>
        <taxon>Bacillariaceae</taxon>
        <taxon>Pseudo-nitzschia</taxon>
    </lineage>
</organism>
<dbReference type="OrthoDB" id="46844at2759"/>
<feature type="region of interest" description="Disordered" evidence="3">
    <location>
        <begin position="1787"/>
        <end position="1825"/>
    </location>
</feature>
<accession>A0A448ZMW5</accession>
<feature type="compositionally biased region" description="Basic and acidic residues" evidence="3">
    <location>
        <begin position="1787"/>
        <end position="1806"/>
    </location>
</feature>
<name>A0A448ZMW5_9STRA</name>
<dbReference type="Pfam" id="PF12624">
    <property type="entry name" value="VPS13_N"/>
    <property type="match status" value="1"/>
</dbReference>
<sequence>MAKDALLDVLQQTIGKYVKDLDPNKLNLAIWKGKIELKTLELDVESINSMLDKKAKEAPNLAIPFKVVSGHFELFEVVVPWNKITSKSVILQARGLSVVVEPLDRGSPQAFDDDEMAESDVDKNSKRVARQHELRKEQIEESDKYRVQAYALKKIALKPEENEENKSTFAQRLAYKIIQNIQIEISEVHISLRSADGAMGVVLNSVKLVTTNSEGKPVYVNETEADRRNSSLSDVDTSFQYKMLQIQGFGIYLDEDDFENARKSLQSIYEDSTSIISDNSSISSARTQLHTYILAPLDFETKLRIADSKVCAEYSMYQLRSNLSMLSFRLTRNQVDFVRKLAKIMSPSILGPTILFPEYRPVVPVKGHAREWWKYAGRCIGRINGRRLWVEFFEAFTKRRKYIPLYKRHKHHKECPWVKPLTDDEANDLVLLEQDRSISIEGLMTWRNIADGQIDKEREKRPSRDQKASDSYFSFVFGSSQPSGTEAKQMIDDEEPPIVLSVEEMKELEGVSVLDIFGKDMAKDWSYCDVTFVLDAMKIDLVGYDLKHVALLDMGKVTIDFETSMDGAFKTSFDLYDLEVFDRTTPDSLFASVLKKIESDTESNMSEAIHLEVTKSPIGDQSVDLKMVGFQLVASKLMAQELQKFFQDSSNGSASMKVKSNPLLRQSMTGSIDIFYDASQGDSFRAPQNFEEATDDTKTKMTPEATEILSNKLIDAWKKKSQSEVSWMLDLYVIAPVVIIPEACNDPRANVMVFDLGKLAVKYGKGDPTPEIKRWFDKYPRESLNDKKFEAGTINVKHLTFSVQKANCLQPIHPYQENEAPIIDPISISIDFAIEDIGPNFEPRSCFVGVIPTISSKISPFQGSQVLGVVNSWTDMFSGGEDDDQIQRPTVPTTSPESKVLTNTPLSVPIASVPEGESVSSGEESRAMFYCRIGLQHLEVAIVDKGQTQLEAHLVSVYASMLQCSDESSEIKLTMGWFWILDWITSSYVRNQRLVIHSNLPCSAKSFVERNNYNVVEELNKKGVFKLDYSGSTELADVTFKTLPRKINRSEDANIYQIHGQSISAKEIQYVLDVKFRSLVVHWNPHAIKEINALSNRFLEIFVNDDSAKEDGALILSPGDYEDSLKSERNKNVSRKEDIEGSDPLLIIAEMESLGIILNSARDDLPLFTLTVSNTRVSIIPRSVGQEISLSLGDLQIATPEQAGKTLPVYRTLLGIEDGSLGSLLEIKYCEGREAIESLNLESPGMENFEAIAGIELSPMRFCYIQSQVLTLVNYITEGVLGALTAKAAVSAAEAAKELGNSVSGNSFYFIRATSFQAVVPEAAYREERMCLKTTSLNVDYRMFSDARGSDIRAALANFMVTGNHQKELQEAPIYLSIDVNMPQVGIGSLDDQAMKVLANIPEAKFVLTRNQYSQMMNTLEKNFSETALFLRKDDWSGQIITSAKETHSGVQLDESTQRIRFKLNIGEFSLELNDRSREDPIVRLTATETAISINMIPDLEKFSMEALLKNLVCEDRRLLSRPRHSRYLINRSNQDGNVRHTDFFQIEYSQEANKTNIDLKLGSPQVVLIPDLILEILLFFGETKGEDGVESQAPPTISQDEVSSLNERLAQVDSSDNDVVLEANLRRSRTYTTTMSAKTGTCRFILIDLGTQYTMSGTATNRPLSSNSKAQLSEAVVTQGIFAATLSMESDIDSGATIASTFEFNSDEMEIFTAFGRELKSPLQILEPAFASACGSLNTITGDTEIEIRASALTPIHFSLSTHNAALLLAIVESVNDSIKHFEEKSTSIEAKEPSASAQKDKKNLDNYLDSRTSSSRRLQEAVTSERNTASITTKIKVNLTMPEATVTIINDLQGFDEALFRISVKEFVAGGQYQSPKTFFDFKCNTSIVADYFDSSVNLWNMLLIEPWKIDIIAERKHSENYKPRAISTFYLESFPCHVSFSEQFLLSLASTTRMWKMYSAATNGSSDQDGDNSNTTATAAARNRNLLSFLPNAIANHSGIDVSFSLESGSIKHRQCPKECVKYFRFDPPKGHGYGGTRVYGQDVKVPKIVQIEAAGSVAMVNMDLELNLPPRGHKVGNKLVLFTRVAKEGETTVLHLKSHVEVVNRTLIPFQIDFLYDKETSSDETENYRNVVSSSVIHAVSTATSLPHNRGNGRIQKNEAIYD</sequence>
<dbReference type="GO" id="GO:0045053">
    <property type="term" value="P:protein retention in Golgi apparatus"/>
    <property type="evidence" value="ECO:0007669"/>
    <property type="project" value="TreeGrafter"/>
</dbReference>
<feature type="compositionally biased region" description="Polar residues" evidence="3">
    <location>
        <begin position="1811"/>
        <end position="1825"/>
    </location>
</feature>
<dbReference type="GO" id="GO:0006623">
    <property type="term" value="P:protein targeting to vacuole"/>
    <property type="evidence" value="ECO:0007669"/>
    <property type="project" value="TreeGrafter"/>
</dbReference>
<dbReference type="PANTHER" id="PTHR16166:SF93">
    <property type="entry name" value="INTERMEMBRANE LIPID TRANSFER PROTEIN VPS13"/>
    <property type="match status" value="1"/>
</dbReference>
<dbReference type="PANTHER" id="PTHR16166">
    <property type="entry name" value="VACUOLAR PROTEIN SORTING-ASSOCIATED PROTEIN VPS13"/>
    <property type="match status" value="1"/>
</dbReference>
<dbReference type="InterPro" id="IPR026854">
    <property type="entry name" value="VPS13_N"/>
</dbReference>
<feature type="region of interest" description="Disordered" evidence="3">
    <location>
        <begin position="880"/>
        <end position="900"/>
    </location>
</feature>
<evidence type="ECO:0000256" key="2">
    <source>
        <dbReference type="ARBA" id="ARBA00022448"/>
    </source>
</evidence>
<evidence type="ECO:0000259" key="4">
    <source>
        <dbReference type="Pfam" id="PF12624"/>
    </source>
</evidence>
<evidence type="ECO:0000313" key="5">
    <source>
        <dbReference type="EMBL" id="VEU43387.1"/>
    </source>
</evidence>
<protein>
    <recommendedName>
        <fullName evidence="4">Chorein N-terminal domain-containing protein</fullName>
    </recommendedName>
</protein>
<feature type="compositionally biased region" description="Polar residues" evidence="3">
    <location>
        <begin position="887"/>
        <end position="900"/>
    </location>
</feature>
<evidence type="ECO:0000313" key="6">
    <source>
        <dbReference type="Proteomes" id="UP000291116"/>
    </source>
</evidence>
<evidence type="ECO:0000256" key="1">
    <source>
        <dbReference type="ARBA" id="ARBA00006545"/>
    </source>
</evidence>
<keyword evidence="2" id="KW-0813">Transport</keyword>
<comment type="similarity">
    <text evidence="1">Belongs to the VPS13 family.</text>
</comment>
<gene>
    <name evidence="5" type="ORF">PSNMU_V1.4_AUG-EV-PASAV3_0104100</name>
</gene>
<dbReference type="EMBL" id="CAACVS010000540">
    <property type="protein sequence ID" value="VEU43387.1"/>
    <property type="molecule type" value="Genomic_DNA"/>
</dbReference>